<feature type="active site" description="Nucleophile" evidence="12 13">
    <location>
        <position position="78"/>
    </location>
</feature>
<dbReference type="CDD" id="cd01748">
    <property type="entry name" value="GATase1_IGP_Synthase"/>
    <property type="match status" value="1"/>
</dbReference>
<comment type="function">
    <text evidence="12">IGPS catalyzes the conversion of PRFAR and glutamine to IGP, AICAR and glutamate. The HisH subunit catalyzes the hydrolysis of glutamine to glutamate and ammonia as part of the synthesis of IGP and AICAR. The resulting ammonia molecule is channeled to the active site of HisF.</text>
</comment>
<name>A0A926E523_9FIRM</name>
<organism evidence="15 16">
    <name type="scientific">Fumia xinanensis</name>
    <dbReference type="NCBI Taxonomy" id="2763659"/>
    <lineage>
        <taxon>Bacteria</taxon>
        <taxon>Bacillati</taxon>
        <taxon>Bacillota</taxon>
        <taxon>Clostridia</taxon>
        <taxon>Eubacteriales</taxon>
        <taxon>Oscillospiraceae</taxon>
        <taxon>Fumia</taxon>
    </lineage>
</organism>
<dbReference type="Gene3D" id="3.40.50.880">
    <property type="match status" value="1"/>
</dbReference>
<comment type="subunit">
    <text evidence="3 12">Heterodimer of HisH and HisF.</text>
</comment>
<dbReference type="Pfam" id="PF00117">
    <property type="entry name" value="GATase"/>
    <property type="match status" value="1"/>
</dbReference>
<feature type="domain" description="Glutamine amidotransferase" evidence="14">
    <location>
        <begin position="4"/>
        <end position="194"/>
    </location>
</feature>
<dbReference type="GO" id="GO:0005737">
    <property type="term" value="C:cytoplasm"/>
    <property type="evidence" value="ECO:0007669"/>
    <property type="project" value="UniProtKB-SubCell"/>
</dbReference>
<dbReference type="EC" id="3.5.1.2" evidence="12"/>
<comment type="subcellular location">
    <subcellularLocation>
        <location evidence="1 12">Cytoplasm</location>
    </subcellularLocation>
</comment>
<protein>
    <recommendedName>
        <fullName evidence="12">Imidazole glycerol phosphate synthase subunit HisH</fullName>
        <ecNumber evidence="12">4.3.2.10</ecNumber>
    </recommendedName>
    <alternativeName>
        <fullName evidence="12">IGP synthase glutaminase subunit</fullName>
        <ecNumber evidence="12">3.5.1.2</ecNumber>
    </alternativeName>
    <alternativeName>
        <fullName evidence="12">IGP synthase subunit HisH</fullName>
    </alternativeName>
    <alternativeName>
        <fullName evidence="12">ImGP synthase subunit HisH</fullName>
        <shortName evidence="12">IGPS subunit HisH</shortName>
    </alternativeName>
</protein>
<dbReference type="InterPro" id="IPR017926">
    <property type="entry name" value="GATASE"/>
</dbReference>
<dbReference type="PANTHER" id="PTHR42701:SF1">
    <property type="entry name" value="IMIDAZOLE GLYCEROL PHOSPHATE SYNTHASE SUBUNIT HISH"/>
    <property type="match status" value="1"/>
</dbReference>
<dbReference type="EC" id="4.3.2.10" evidence="12"/>
<evidence type="ECO:0000256" key="11">
    <source>
        <dbReference type="ARBA" id="ARBA00049534"/>
    </source>
</evidence>
<dbReference type="Proteomes" id="UP000610760">
    <property type="component" value="Unassembled WGS sequence"/>
</dbReference>
<keyword evidence="7 12" id="KW-0315">Glutamine amidotransferase</keyword>
<dbReference type="PIRSF" id="PIRSF000495">
    <property type="entry name" value="Amidotransf_hisH"/>
    <property type="match status" value="1"/>
</dbReference>
<sequence>MITIIDYGAGNLFSVQNALNFLDLENQVSSDPKDLDRADGLILPGVGAFPLAMEKLRETGLVSCIRENAQKKPLLGICLGMQMLFEESEEFTRTEGLSLIPGKIDKIVCPYKIPHMGWNSLEFTRKSPLLRGLSEGDSVYFVHSFMAYTSGENISAQCDYGVKIPALVERGNVFGAQFHPEKSGEVGLQILRNFGDLTKR</sequence>
<dbReference type="SUPFAM" id="SSF52317">
    <property type="entry name" value="Class I glutamine amidotransferase-like"/>
    <property type="match status" value="1"/>
</dbReference>
<dbReference type="EMBL" id="JACRSV010000001">
    <property type="protein sequence ID" value="MBC8559361.1"/>
    <property type="molecule type" value="Genomic_DNA"/>
</dbReference>
<dbReference type="InterPro" id="IPR010139">
    <property type="entry name" value="Imidazole-glycPsynth_HisH"/>
</dbReference>
<proteinExistence type="inferred from homology"/>
<evidence type="ECO:0000256" key="3">
    <source>
        <dbReference type="ARBA" id="ARBA00011152"/>
    </source>
</evidence>
<dbReference type="GO" id="GO:0004359">
    <property type="term" value="F:glutaminase activity"/>
    <property type="evidence" value="ECO:0007669"/>
    <property type="project" value="UniProtKB-EC"/>
</dbReference>
<evidence type="ECO:0000313" key="15">
    <source>
        <dbReference type="EMBL" id="MBC8559361.1"/>
    </source>
</evidence>
<dbReference type="HAMAP" id="MF_00278">
    <property type="entry name" value="HisH"/>
    <property type="match status" value="1"/>
</dbReference>
<evidence type="ECO:0000256" key="4">
    <source>
        <dbReference type="ARBA" id="ARBA00022490"/>
    </source>
</evidence>
<evidence type="ECO:0000256" key="6">
    <source>
        <dbReference type="ARBA" id="ARBA00022801"/>
    </source>
</evidence>
<reference evidence="15" key="1">
    <citation type="submission" date="2020-08" db="EMBL/GenBank/DDBJ databases">
        <title>Genome public.</title>
        <authorList>
            <person name="Liu C."/>
            <person name="Sun Q."/>
        </authorList>
    </citation>
    <scope>NUCLEOTIDE SEQUENCE</scope>
    <source>
        <strain evidence="15">NSJ-33</strain>
    </source>
</reference>
<comment type="caution">
    <text evidence="15">The sequence shown here is derived from an EMBL/GenBank/DDBJ whole genome shotgun (WGS) entry which is preliminary data.</text>
</comment>
<comment type="catalytic activity">
    <reaction evidence="11 12">
        <text>L-glutamine + H2O = L-glutamate + NH4(+)</text>
        <dbReference type="Rhea" id="RHEA:15889"/>
        <dbReference type="ChEBI" id="CHEBI:15377"/>
        <dbReference type="ChEBI" id="CHEBI:28938"/>
        <dbReference type="ChEBI" id="CHEBI:29985"/>
        <dbReference type="ChEBI" id="CHEBI:58359"/>
        <dbReference type="EC" id="3.5.1.2"/>
    </reaction>
</comment>
<evidence type="ECO:0000256" key="13">
    <source>
        <dbReference type="PIRSR" id="PIRSR000495-1"/>
    </source>
</evidence>
<keyword evidence="5 12" id="KW-0028">Amino-acid biosynthesis</keyword>
<dbReference type="PROSITE" id="PS51273">
    <property type="entry name" value="GATASE_TYPE_1"/>
    <property type="match status" value="1"/>
</dbReference>
<evidence type="ECO:0000256" key="10">
    <source>
        <dbReference type="ARBA" id="ARBA00047838"/>
    </source>
</evidence>
<dbReference type="PANTHER" id="PTHR42701">
    <property type="entry name" value="IMIDAZOLE GLYCEROL PHOSPHATE SYNTHASE SUBUNIT HISH"/>
    <property type="match status" value="1"/>
</dbReference>
<keyword evidence="9 12" id="KW-0456">Lyase</keyword>
<evidence type="ECO:0000256" key="2">
    <source>
        <dbReference type="ARBA" id="ARBA00005091"/>
    </source>
</evidence>
<comment type="catalytic activity">
    <reaction evidence="10 12">
        <text>5-[(5-phospho-1-deoxy-D-ribulos-1-ylimino)methylamino]-1-(5-phospho-beta-D-ribosyl)imidazole-4-carboxamide + L-glutamine = D-erythro-1-(imidazol-4-yl)glycerol 3-phosphate + 5-amino-1-(5-phospho-beta-D-ribosyl)imidazole-4-carboxamide + L-glutamate + H(+)</text>
        <dbReference type="Rhea" id="RHEA:24793"/>
        <dbReference type="ChEBI" id="CHEBI:15378"/>
        <dbReference type="ChEBI" id="CHEBI:29985"/>
        <dbReference type="ChEBI" id="CHEBI:58278"/>
        <dbReference type="ChEBI" id="CHEBI:58359"/>
        <dbReference type="ChEBI" id="CHEBI:58475"/>
        <dbReference type="ChEBI" id="CHEBI:58525"/>
        <dbReference type="EC" id="4.3.2.10"/>
    </reaction>
</comment>
<evidence type="ECO:0000256" key="5">
    <source>
        <dbReference type="ARBA" id="ARBA00022605"/>
    </source>
</evidence>
<evidence type="ECO:0000256" key="9">
    <source>
        <dbReference type="ARBA" id="ARBA00023239"/>
    </source>
</evidence>
<keyword evidence="8 12" id="KW-0368">Histidine biosynthesis</keyword>
<dbReference type="FunFam" id="3.40.50.880:FF:000009">
    <property type="entry name" value="Imidazole glycerol phosphate synthase subunit HisH"/>
    <property type="match status" value="1"/>
</dbReference>
<accession>A0A926E523</accession>
<evidence type="ECO:0000313" key="16">
    <source>
        <dbReference type="Proteomes" id="UP000610760"/>
    </source>
</evidence>
<dbReference type="InterPro" id="IPR029062">
    <property type="entry name" value="Class_I_gatase-like"/>
</dbReference>
<comment type="pathway">
    <text evidence="2 12">Amino-acid biosynthesis; L-histidine biosynthesis; L-histidine from 5-phospho-alpha-D-ribose 1-diphosphate: step 5/9.</text>
</comment>
<dbReference type="RefSeq" id="WP_249294256.1">
    <property type="nucleotide sequence ID" value="NZ_JACRSV010000001.1"/>
</dbReference>
<feature type="active site" evidence="12 13">
    <location>
        <position position="179"/>
    </location>
</feature>
<dbReference type="GO" id="GO:0016829">
    <property type="term" value="F:lyase activity"/>
    <property type="evidence" value="ECO:0007669"/>
    <property type="project" value="UniProtKB-KW"/>
</dbReference>
<evidence type="ECO:0000256" key="12">
    <source>
        <dbReference type="HAMAP-Rule" id="MF_00278"/>
    </source>
</evidence>
<evidence type="ECO:0000256" key="7">
    <source>
        <dbReference type="ARBA" id="ARBA00022962"/>
    </source>
</evidence>
<dbReference type="GO" id="GO:0000105">
    <property type="term" value="P:L-histidine biosynthetic process"/>
    <property type="evidence" value="ECO:0007669"/>
    <property type="project" value="UniProtKB-UniRule"/>
</dbReference>
<gene>
    <name evidence="12 15" type="primary">hisH</name>
    <name evidence="15" type="ORF">H8710_04670</name>
</gene>
<dbReference type="NCBIfam" id="TIGR01855">
    <property type="entry name" value="IMP_synth_hisH"/>
    <property type="match status" value="1"/>
</dbReference>
<evidence type="ECO:0000259" key="14">
    <source>
        <dbReference type="Pfam" id="PF00117"/>
    </source>
</evidence>
<dbReference type="GO" id="GO:0000107">
    <property type="term" value="F:imidazoleglycerol-phosphate synthase activity"/>
    <property type="evidence" value="ECO:0007669"/>
    <property type="project" value="UniProtKB-UniRule"/>
</dbReference>
<evidence type="ECO:0000256" key="8">
    <source>
        <dbReference type="ARBA" id="ARBA00023102"/>
    </source>
</evidence>
<keyword evidence="4 12" id="KW-0963">Cytoplasm</keyword>
<evidence type="ECO:0000256" key="1">
    <source>
        <dbReference type="ARBA" id="ARBA00004496"/>
    </source>
</evidence>
<keyword evidence="16" id="KW-1185">Reference proteome</keyword>
<dbReference type="AlphaFoldDB" id="A0A926E523"/>
<feature type="active site" evidence="12 13">
    <location>
        <position position="181"/>
    </location>
</feature>
<keyword evidence="6 12" id="KW-0378">Hydrolase</keyword>